<feature type="transmembrane region" description="Helical" evidence="5">
    <location>
        <begin position="448"/>
        <end position="466"/>
    </location>
</feature>
<feature type="transmembrane region" description="Helical" evidence="5">
    <location>
        <begin position="560"/>
        <end position="579"/>
    </location>
</feature>
<feature type="transmembrane region" description="Helical" evidence="5">
    <location>
        <begin position="527"/>
        <end position="548"/>
    </location>
</feature>
<protein>
    <submittedName>
        <fullName evidence="6">Uncharacterized protein</fullName>
    </submittedName>
</protein>
<feature type="transmembrane region" description="Helical" evidence="5">
    <location>
        <begin position="192"/>
        <end position="216"/>
    </location>
</feature>
<feature type="transmembrane region" description="Helical" evidence="5">
    <location>
        <begin position="375"/>
        <end position="395"/>
    </location>
</feature>
<feature type="transmembrane region" description="Helical" evidence="5">
    <location>
        <begin position="124"/>
        <end position="146"/>
    </location>
</feature>
<gene>
    <name evidence="6" type="ORF">VITISV_027749</name>
</gene>
<keyword evidence="2 5" id="KW-0812">Transmembrane</keyword>
<feature type="transmembrane region" description="Helical" evidence="5">
    <location>
        <begin position="158"/>
        <end position="180"/>
    </location>
</feature>
<dbReference type="InterPro" id="IPR030184">
    <property type="entry name" value="WAT1-related"/>
</dbReference>
<organism evidence="6">
    <name type="scientific">Vitis vinifera</name>
    <name type="common">Grape</name>
    <dbReference type="NCBI Taxonomy" id="29760"/>
    <lineage>
        <taxon>Eukaryota</taxon>
        <taxon>Viridiplantae</taxon>
        <taxon>Streptophyta</taxon>
        <taxon>Embryophyta</taxon>
        <taxon>Tracheophyta</taxon>
        <taxon>Spermatophyta</taxon>
        <taxon>Magnoliopsida</taxon>
        <taxon>eudicotyledons</taxon>
        <taxon>Gunneridae</taxon>
        <taxon>Pentapetalae</taxon>
        <taxon>rosids</taxon>
        <taxon>Vitales</taxon>
        <taxon>Vitaceae</taxon>
        <taxon>Viteae</taxon>
        <taxon>Vitis</taxon>
    </lineage>
</organism>
<dbReference type="EMBL" id="AM432859">
    <property type="protein sequence ID" value="CAN62735.1"/>
    <property type="molecule type" value="Genomic_DNA"/>
</dbReference>
<evidence type="ECO:0000256" key="3">
    <source>
        <dbReference type="ARBA" id="ARBA00022989"/>
    </source>
</evidence>
<feature type="transmembrane region" description="Helical" evidence="5">
    <location>
        <begin position="82"/>
        <end position="103"/>
    </location>
</feature>
<proteinExistence type="predicted"/>
<sequence>MGDGHCLRDMVPFLGMVTVEATNVVLNVLFKSATSRGMSVYVFIVYSYAVATLILFPLLFIFNGFLAEIVAYKGIDYSSPTLASVIGNLTPALTFMLAIFFRCKNCKIFMLLENQVEPLNSQQMKWVIGGLLLVAEDLLVSIWYIVQAQVMEVYPEELVVVFLSNLCLTIISAPVCLIAEKNLSVWRVELDIALAAIVFSAFWGSAFGMVVPTWVVRLKGPVYVAMFNPLSIVIATAMGVMFLGDTLYLGSIIGAIVISIGFYIVTWGKAKEETIEDFGVGSLESLSNPKIPLLLSCQSERSPKVQLHGGLAEKILETQLRFCSREKERAGEEMRRGDWYRDVVSFSAMVALECTNVGLNTLYKAATLRGLNYHVFVVYAYGIAALVLLPSPFITHRCASQTMGYRGINISSPTLASAISNLVPAFTFILAVIFRMEKLALRSSSSQAKIIGTIVSISGAFVVTLYKGPPIILTPSPSISLHQPPHPLRSSESSWIIGALFLSVEYFLTPVWYIVQAHIIKEYPSEPTVVFFYNLFVSLLAAIVGLVTEPNSSVWIVRPRIALASIVCSGIFGSFLGNTIHTWAIRMKGPVYVAMFKPLAIIIAVTMGVALLGDSLYLGSVIGATIITMGFYTVMWGKAQEDMVEDCTIGSLESPSAQKAPLLQNYKTEEI</sequence>
<dbReference type="GO" id="GO:0022857">
    <property type="term" value="F:transmembrane transporter activity"/>
    <property type="evidence" value="ECO:0007669"/>
    <property type="project" value="InterPro"/>
</dbReference>
<name>A5ARA7_VITVI</name>
<dbReference type="InterPro" id="IPR037185">
    <property type="entry name" value="EmrE-like"/>
</dbReference>
<dbReference type="GO" id="GO:0016020">
    <property type="term" value="C:membrane"/>
    <property type="evidence" value="ECO:0007669"/>
    <property type="project" value="InterPro"/>
</dbReference>
<accession>A5ARA7</accession>
<feature type="transmembrane region" description="Helical" evidence="5">
    <location>
        <begin position="12"/>
        <end position="30"/>
    </location>
</feature>
<dbReference type="AlphaFoldDB" id="A5ARA7"/>
<comment type="subcellular location">
    <subcellularLocation>
        <location evidence="1">Membrane</location>
        <topology evidence="1">Multi-pass membrane protein</topology>
    </subcellularLocation>
</comment>
<evidence type="ECO:0000256" key="2">
    <source>
        <dbReference type="ARBA" id="ARBA00022692"/>
    </source>
</evidence>
<dbReference type="ExpressionAtlas" id="A5ARA7">
    <property type="expression patterns" value="baseline and differential"/>
</dbReference>
<reference evidence="6" key="1">
    <citation type="journal article" date="2007" name="PLoS ONE">
        <title>The first genome sequence of an elite grapevine cultivar (Pinot noir Vitis vinifera L.): coping with a highly heterozygous genome.</title>
        <authorList>
            <person name="Velasco R."/>
            <person name="Zharkikh A."/>
            <person name="Troggio M."/>
            <person name="Cartwright D.A."/>
            <person name="Cestaro A."/>
            <person name="Pruss D."/>
            <person name="Pindo M."/>
            <person name="FitzGerald L.M."/>
            <person name="Vezzulli S."/>
            <person name="Reid J."/>
            <person name="Malacarne G."/>
            <person name="Iliev D."/>
            <person name="Coppola G."/>
            <person name="Wardell B."/>
            <person name="Micheletti D."/>
            <person name="Macalma T."/>
            <person name="Facci M."/>
            <person name="Mitchell J.T."/>
            <person name="Perazzolli M."/>
            <person name="Eldredge G."/>
            <person name="Gatto P."/>
            <person name="Oyzerski R."/>
            <person name="Moretto M."/>
            <person name="Gutin N."/>
            <person name="Stefanini M."/>
            <person name="Chen Y."/>
            <person name="Segala C."/>
            <person name="Davenport C."/>
            <person name="Dematte L."/>
            <person name="Mraz A."/>
            <person name="Battilana J."/>
            <person name="Stormo K."/>
            <person name="Costa F."/>
            <person name="Tao Q."/>
            <person name="Si-Ammour A."/>
            <person name="Harkins T."/>
            <person name="Lackey A."/>
            <person name="Perbost C."/>
            <person name="Taillon B."/>
            <person name="Stella A."/>
            <person name="Solovyev V."/>
            <person name="Fawcett J.A."/>
            <person name="Sterck L."/>
            <person name="Vandepoele K."/>
            <person name="Grando S.M."/>
            <person name="Toppo S."/>
            <person name="Moser C."/>
            <person name="Lanchbury J."/>
            <person name="Bogden R."/>
            <person name="Skolnick M."/>
            <person name="Sgaramella V."/>
            <person name="Bhatnagar S.K."/>
            <person name="Fontana P."/>
            <person name="Gutin A."/>
            <person name="Van de Peer Y."/>
            <person name="Salamini F."/>
            <person name="Viola R."/>
        </authorList>
    </citation>
    <scope>NUCLEOTIDE SEQUENCE</scope>
</reference>
<evidence type="ECO:0000256" key="5">
    <source>
        <dbReference type="SAM" id="Phobius"/>
    </source>
</evidence>
<feature type="transmembrane region" description="Helical" evidence="5">
    <location>
        <begin position="616"/>
        <end position="635"/>
    </location>
</feature>
<evidence type="ECO:0000313" key="6">
    <source>
        <dbReference type="EMBL" id="CAN62735.1"/>
    </source>
</evidence>
<feature type="transmembrane region" description="Helical" evidence="5">
    <location>
        <begin position="247"/>
        <end position="265"/>
    </location>
</feature>
<dbReference type="PANTHER" id="PTHR31218">
    <property type="entry name" value="WAT1-RELATED PROTEIN"/>
    <property type="match status" value="1"/>
</dbReference>
<evidence type="ECO:0000256" key="4">
    <source>
        <dbReference type="ARBA" id="ARBA00023136"/>
    </source>
</evidence>
<feature type="transmembrane region" description="Helical" evidence="5">
    <location>
        <begin position="42"/>
        <end position="62"/>
    </location>
</feature>
<evidence type="ECO:0000256" key="1">
    <source>
        <dbReference type="ARBA" id="ARBA00004141"/>
    </source>
</evidence>
<keyword evidence="4 5" id="KW-0472">Membrane</keyword>
<feature type="transmembrane region" description="Helical" evidence="5">
    <location>
        <begin position="415"/>
        <end position="436"/>
    </location>
</feature>
<feature type="transmembrane region" description="Helical" evidence="5">
    <location>
        <begin position="495"/>
        <end position="515"/>
    </location>
</feature>
<keyword evidence="3 5" id="KW-1133">Transmembrane helix</keyword>
<feature type="transmembrane region" description="Helical" evidence="5">
    <location>
        <begin position="591"/>
        <end position="610"/>
    </location>
</feature>
<dbReference type="SUPFAM" id="SSF103481">
    <property type="entry name" value="Multidrug resistance efflux transporter EmrE"/>
    <property type="match status" value="2"/>
</dbReference>